<evidence type="ECO:0000313" key="2">
    <source>
        <dbReference type="Proteomes" id="UP001196413"/>
    </source>
</evidence>
<name>A0AAD5R7M9_PARTN</name>
<dbReference type="Proteomes" id="UP001196413">
    <property type="component" value="Unassembled WGS sequence"/>
</dbReference>
<sequence>MTVFMKTNYSPRVVAESTKKFEDMWMVDSSEEQCWMLGFEQWMLFYSIKYDPTSATKPRIIKMGNP</sequence>
<dbReference type="EMBL" id="JAHQIW010006895">
    <property type="protein sequence ID" value="KAJ1371056.1"/>
    <property type="molecule type" value="Genomic_DNA"/>
</dbReference>
<evidence type="ECO:0000313" key="1">
    <source>
        <dbReference type="EMBL" id="KAJ1371056.1"/>
    </source>
</evidence>
<dbReference type="AlphaFoldDB" id="A0AAD5R7M9"/>
<comment type="caution">
    <text evidence="1">The sequence shown here is derived from an EMBL/GenBank/DDBJ whole genome shotgun (WGS) entry which is preliminary data.</text>
</comment>
<reference evidence="1" key="1">
    <citation type="submission" date="2021-06" db="EMBL/GenBank/DDBJ databases">
        <title>Parelaphostrongylus tenuis whole genome reference sequence.</title>
        <authorList>
            <person name="Garwood T.J."/>
            <person name="Larsen P.A."/>
            <person name="Fountain-Jones N.M."/>
            <person name="Garbe J.R."/>
            <person name="Macchietto M.G."/>
            <person name="Kania S.A."/>
            <person name="Gerhold R.W."/>
            <person name="Richards J.E."/>
            <person name="Wolf T.M."/>
        </authorList>
    </citation>
    <scope>NUCLEOTIDE SEQUENCE</scope>
    <source>
        <strain evidence="1">MNPRO001-30</strain>
        <tissue evidence="1">Meninges</tissue>
    </source>
</reference>
<protein>
    <submittedName>
        <fullName evidence="1">Uncharacterized protein</fullName>
    </submittedName>
</protein>
<gene>
    <name evidence="1" type="ORF">KIN20_032926</name>
</gene>
<proteinExistence type="predicted"/>
<organism evidence="1 2">
    <name type="scientific">Parelaphostrongylus tenuis</name>
    <name type="common">Meningeal worm</name>
    <dbReference type="NCBI Taxonomy" id="148309"/>
    <lineage>
        <taxon>Eukaryota</taxon>
        <taxon>Metazoa</taxon>
        <taxon>Ecdysozoa</taxon>
        <taxon>Nematoda</taxon>
        <taxon>Chromadorea</taxon>
        <taxon>Rhabditida</taxon>
        <taxon>Rhabditina</taxon>
        <taxon>Rhabditomorpha</taxon>
        <taxon>Strongyloidea</taxon>
        <taxon>Metastrongylidae</taxon>
        <taxon>Parelaphostrongylus</taxon>
    </lineage>
</organism>
<accession>A0AAD5R7M9</accession>
<keyword evidence="2" id="KW-1185">Reference proteome</keyword>